<dbReference type="InterPro" id="IPR008969">
    <property type="entry name" value="CarboxyPept-like_regulatory"/>
</dbReference>
<dbReference type="Pfam" id="PF07715">
    <property type="entry name" value="Plug"/>
    <property type="match status" value="1"/>
</dbReference>
<evidence type="ECO:0000313" key="14">
    <source>
        <dbReference type="Proteomes" id="UP000823604"/>
    </source>
</evidence>
<evidence type="ECO:0000256" key="8">
    <source>
        <dbReference type="PROSITE-ProRule" id="PRU01360"/>
    </source>
</evidence>
<dbReference type="Pfam" id="PF13715">
    <property type="entry name" value="CarbopepD_reg_2"/>
    <property type="match status" value="1"/>
</dbReference>
<comment type="similarity">
    <text evidence="8 9">Belongs to the TonB-dependent receptor family.</text>
</comment>
<evidence type="ECO:0000256" key="1">
    <source>
        <dbReference type="ARBA" id="ARBA00004571"/>
    </source>
</evidence>
<gene>
    <name evidence="13" type="ORF">IAB81_06565</name>
</gene>
<keyword evidence="3 8" id="KW-1134">Transmembrane beta strand</keyword>
<dbReference type="InterPro" id="IPR012910">
    <property type="entry name" value="Plug_dom"/>
</dbReference>
<evidence type="ECO:0000259" key="12">
    <source>
        <dbReference type="Pfam" id="PF07715"/>
    </source>
</evidence>
<evidence type="ECO:0000256" key="3">
    <source>
        <dbReference type="ARBA" id="ARBA00022452"/>
    </source>
</evidence>
<reference evidence="13" key="1">
    <citation type="submission" date="2020-10" db="EMBL/GenBank/DDBJ databases">
        <authorList>
            <person name="Gilroy R."/>
        </authorList>
    </citation>
    <scope>NUCLEOTIDE SEQUENCE</scope>
    <source>
        <strain evidence="13">B1-8020</strain>
    </source>
</reference>
<sequence length="890" mass="99303">MRRFIFIVFVMMSTAGFPAFADTVKGVVVEKNGGAPMAGASIIVKGTTNGTTAGQDGKFELEIGDAASVDLEISFLFYKTVTVEDIIPGSDLRIEMEPEEEMLEGSVVVGTKTLDNERALLMERHNSSVSIENIGAKEMGVKGISNVQEGVKKLSGVSIASSGQLIVRGLGDRYSTTTLNGMPIASPNPDNKLIPLDIFPASTIQNITVSKVFRADTYADYSGAHVDISTRESGDKSLLQLSVGYGSNTMTMGREYYAMEHSSLFATPRLPGDVYSMTRLEFDEYIKSNNPFKNGFDVARKPMVGDMKGSFIWTDGWNLRKGRIYLMAAANISNEYQNMYDNMDRTLEASGTTVNEFYDDSYEQMLKMAGLFSLGYRFDNYDKIEYTFFYARNAGITFMNRHGFDREDNDLVGLNSTQHIYEMQNHQLSGVHTLSDDWMLEWRGSASLTGSDEPDRRQLMYVKGSDGQLRYFKNNSQETMRYWGTLDEAEYNGEVFAGYTLGQTLKLKAGLAGKYKTRDYSAVRFYYDVDGINSVVDEVFKPSVFINPQSISSGLVGIDRSMPPTDAYDASSTIVAGYIDADYNITQDLLLNVGLRYEYSSQIVNYHNDQGIAERSTLIGNDLFPALNLRYNLDRKHNLRLSASRTVTRPSFIEMSPFLYQEAYGSAQIRGNADIRNGYNYNLDLRYEWISGADLISMTLYYKYLDSPIERIQMLSGGTSVQHSFQNADNGMAAGVEFEIRKKIVKALNVSANVAYMYTDVILPEGGSYTDTRRALQGASPWLANADISYTPSFRNGDNLALVLSYNYQGERIHAVGVSGLGNVIQDGLHTMDFIATYNIGEHCTLRLEIDNMFDSTVSFRQEVPSQGTWIGVERYKPGVGAQIGFTYKF</sequence>
<evidence type="ECO:0000313" key="13">
    <source>
        <dbReference type="EMBL" id="MBO8473277.1"/>
    </source>
</evidence>
<keyword evidence="7 8" id="KW-0998">Cell outer membrane</keyword>
<dbReference type="Gene3D" id="2.170.130.10">
    <property type="entry name" value="TonB-dependent receptor, plug domain"/>
    <property type="match status" value="1"/>
</dbReference>
<keyword evidence="2 8" id="KW-0813">Transport</keyword>
<keyword evidence="13" id="KW-0675">Receptor</keyword>
<dbReference type="PROSITE" id="PS52016">
    <property type="entry name" value="TONB_DEPENDENT_REC_3"/>
    <property type="match status" value="1"/>
</dbReference>
<dbReference type="InterPro" id="IPR039426">
    <property type="entry name" value="TonB-dep_rcpt-like"/>
</dbReference>
<evidence type="ECO:0000256" key="9">
    <source>
        <dbReference type="RuleBase" id="RU003357"/>
    </source>
</evidence>
<keyword evidence="4 8" id="KW-0812">Transmembrane</keyword>
<dbReference type="PANTHER" id="PTHR40980:SF5">
    <property type="entry name" value="TONB-DEPENDENT RECEPTOR"/>
    <property type="match status" value="1"/>
</dbReference>
<reference evidence="13" key="2">
    <citation type="journal article" date="2021" name="PeerJ">
        <title>Extensive microbial diversity within the chicken gut microbiome revealed by metagenomics and culture.</title>
        <authorList>
            <person name="Gilroy R."/>
            <person name="Ravi A."/>
            <person name="Getino M."/>
            <person name="Pursley I."/>
            <person name="Horton D.L."/>
            <person name="Alikhan N.F."/>
            <person name="Baker D."/>
            <person name="Gharbi K."/>
            <person name="Hall N."/>
            <person name="Watson M."/>
            <person name="Adriaenssens E.M."/>
            <person name="Foster-Nyarko E."/>
            <person name="Jarju S."/>
            <person name="Secka A."/>
            <person name="Antonio M."/>
            <person name="Oren A."/>
            <person name="Chaudhuri R.R."/>
            <person name="La Ragione R."/>
            <person name="Hildebrand F."/>
            <person name="Pallen M.J."/>
        </authorList>
    </citation>
    <scope>NUCLEOTIDE SEQUENCE</scope>
    <source>
        <strain evidence="13">B1-8020</strain>
    </source>
</reference>
<name>A0A9D9IIV7_9BACT</name>
<dbReference type="Proteomes" id="UP000823604">
    <property type="component" value="Unassembled WGS sequence"/>
</dbReference>
<evidence type="ECO:0000256" key="2">
    <source>
        <dbReference type="ARBA" id="ARBA00022448"/>
    </source>
</evidence>
<keyword evidence="10" id="KW-0732">Signal</keyword>
<dbReference type="GO" id="GO:0009279">
    <property type="term" value="C:cell outer membrane"/>
    <property type="evidence" value="ECO:0007669"/>
    <property type="project" value="UniProtKB-SubCell"/>
</dbReference>
<comment type="caution">
    <text evidence="13">The sequence shown here is derived from an EMBL/GenBank/DDBJ whole genome shotgun (WGS) entry which is preliminary data.</text>
</comment>
<proteinExistence type="inferred from homology"/>
<evidence type="ECO:0000256" key="7">
    <source>
        <dbReference type="ARBA" id="ARBA00023237"/>
    </source>
</evidence>
<dbReference type="PANTHER" id="PTHR40980">
    <property type="entry name" value="PLUG DOMAIN-CONTAINING PROTEIN"/>
    <property type="match status" value="1"/>
</dbReference>
<feature type="signal peptide" evidence="10">
    <location>
        <begin position="1"/>
        <end position="21"/>
    </location>
</feature>
<feature type="domain" description="TonB-dependent receptor-like beta-barrel" evidence="11">
    <location>
        <begin position="395"/>
        <end position="852"/>
    </location>
</feature>
<evidence type="ECO:0000256" key="10">
    <source>
        <dbReference type="SAM" id="SignalP"/>
    </source>
</evidence>
<feature type="chain" id="PRO_5038964595" evidence="10">
    <location>
        <begin position="22"/>
        <end position="890"/>
    </location>
</feature>
<evidence type="ECO:0000259" key="11">
    <source>
        <dbReference type="Pfam" id="PF00593"/>
    </source>
</evidence>
<keyword evidence="6 8" id="KW-0472">Membrane</keyword>
<keyword evidence="5 9" id="KW-0798">TonB box</keyword>
<evidence type="ECO:0000256" key="4">
    <source>
        <dbReference type="ARBA" id="ARBA00022692"/>
    </source>
</evidence>
<dbReference type="Pfam" id="PF00593">
    <property type="entry name" value="TonB_dep_Rec_b-barrel"/>
    <property type="match status" value="1"/>
</dbReference>
<organism evidence="13 14">
    <name type="scientific">Candidatus Merdivivens pullicola</name>
    <dbReference type="NCBI Taxonomy" id="2840872"/>
    <lineage>
        <taxon>Bacteria</taxon>
        <taxon>Pseudomonadati</taxon>
        <taxon>Bacteroidota</taxon>
        <taxon>Bacteroidia</taxon>
        <taxon>Bacteroidales</taxon>
        <taxon>Muribaculaceae</taxon>
        <taxon>Muribaculaceae incertae sedis</taxon>
        <taxon>Candidatus Merdivivens</taxon>
    </lineage>
</organism>
<dbReference type="InterPro" id="IPR036942">
    <property type="entry name" value="Beta-barrel_TonB_sf"/>
</dbReference>
<dbReference type="Gene3D" id="2.60.40.1120">
    <property type="entry name" value="Carboxypeptidase-like, regulatory domain"/>
    <property type="match status" value="1"/>
</dbReference>
<dbReference type="EMBL" id="JADIMA010000064">
    <property type="protein sequence ID" value="MBO8473277.1"/>
    <property type="molecule type" value="Genomic_DNA"/>
</dbReference>
<comment type="subcellular location">
    <subcellularLocation>
        <location evidence="1 8">Cell outer membrane</location>
        <topology evidence="1 8">Multi-pass membrane protein</topology>
    </subcellularLocation>
</comment>
<accession>A0A9D9IIV7</accession>
<evidence type="ECO:0000256" key="6">
    <source>
        <dbReference type="ARBA" id="ARBA00023136"/>
    </source>
</evidence>
<dbReference type="SUPFAM" id="SSF49464">
    <property type="entry name" value="Carboxypeptidase regulatory domain-like"/>
    <property type="match status" value="1"/>
</dbReference>
<dbReference type="InterPro" id="IPR000531">
    <property type="entry name" value="Beta-barrel_TonB"/>
</dbReference>
<dbReference type="Gene3D" id="2.40.170.20">
    <property type="entry name" value="TonB-dependent receptor, beta-barrel domain"/>
    <property type="match status" value="1"/>
</dbReference>
<evidence type="ECO:0000256" key="5">
    <source>
        <dbReference type="ARBA" id="ARBA00023077"/>
    </source>
</evidence>
<dbReference type="InterPro" id="IPR037066">
    <property type="entry name" value="Plug_dom_sf"/>
</dbReference>
<dbReference type="SUPFAM" id="SSF56935">
    <property type="entry name" value="Porins"/>
    <property type="match status" value="1"/>
</dbReference>
<dbReference type="AlphaFoldDB" id="A0A9D9IIV7"/>
<feature type="domain" description="TonB-dependent receptor plug" evidence="12">
    <location>
        <begin position="126"/>
        <end position="211"/>
    </location>
</feature>
<protein>
    <submittedName>
        <fullName evidence="13">TonB-dependent receptor</fullName>
    </submittedName>
</protein>